<evidence type="ECO:0000313" key="1">
    <source>
        <dbReference type="EMBL" id="CAB1370808.1"/>
    </source>
</evidence>
<name>A0A6S6Y0B0_9PROT</name>
<dbReference type="KEGG" id="doe:DENOEST_3654"/>
<keyword evidence="2" id="KW-1185">Reference proteome</keyword>
<dbReference type="GO" id="GO:0003677">
    <property type="term" value="F:DNA binding"/>
    <property type="evidence" value="ECO:0007669"/>
    <property type="project" value="InterPro"/>
</dbReference>
<dbReference type="SUPFAM" id="SSF46894">
    <property type="entry name" value="C-terminal effector domain of the bipartite response regulators"/>
    <property type="match status" value="1"/>
</dbReference>
<dbReference type="EMBL" id="LR778301">
    <property type="protein sequence ID" value="CAB1370808.1"/>
    <property type="molecule type" value="Genomic_DNA"/>
</dbReference>
<proteinExistence type="predicted"/>
<dbReference type="InterPro" id="IPR036388">
    <property type="entry name" value="WH-like_DNA-bd_sf"/>
</dbReference>
<organism evidence="1 2">
    <name type="scientific">Denitratisoma oestradiolicum</name>
    <dbReference type="NCBI Taxonomy" id="311182"/>
    <lineage>
        <taxon>Bacteria</taxon>
        <taxon>Pseudomonadati</taxon>
        <taxon>Pseudomonadota</taxon>
        <taxon>Betaproteobacteria</taxon>
        <taxon>Nitrosomonadales</taxon>
        <taxon>Sterolibacteriaceae</taxon>
        <taxon>Denitratisoma</taxon>
    </lineage>
</organism>
<sequence>MTSEVLPNANGSELLNGWPVNLEQFSELIRLVYKGPLESVPWCSAAAMMRDCLRANKTTFVLRPASARQPAFMVRDRGQGQGPEVYQDAYNEHEVFSKDPFVGLPAHCVVSIDDVVDVENWLNSDFYKQFVEPEQIRYILGADILVEGGAEFRLRITRSTQQGAFTEGEKNLCQMLLPHFEQALDLQSRLEVTASERSFYAQTVSQMQVGTVVLDEWGSVLHCNDVANGILAKNDGIALSRNRLHASYGHEDRDLQQIIRQALELSLARNGQPRDTIPSDAISISRPSGSAKLSVLVRPILQRDGGVRPSVVLFIRDPDINAAPSLTVLKQLFGFTNAEANLALMLASGLSLDEAATEVGIRKNTVRAYLRSIFLKTGATRQTTLVRLILSSVASIG</sequence>
<dbReference type="Gene3D" id="1.10.10.10">
    <property type="entry name" value="Winged helix-like DNA-binding domain superfamily/Winged helix DNA-binding domain"/>
    <property type="match status" value="1"/>
</dbReference>
<dbReference type="AlphaFoldDB" id="A0A6S6Y0B0"/>
<accession>A0A6S6Y0B0</accession>
<dbReference type="GO" id="GO:0006355">
    <property type="term" value="P:regulation of DNA-templated transcription"/>
    <property type="evidence" value="ECO:0007669"/>
    <property type="project" value="InterPro"/>
</dbReference>
<dbReference type="SMART" id="SM00421">
    <property type="entry name" value="HTH_LUXR"/>
    <property type="match status" value="1"/>
</dbReference>
<protein>
    <submittedName>
        <fullName evidence="1">Transcriptional regulator, LuxR-family</fullName>
    </submittedName>
</protein>
<gene>
    <name evidence="1" type="ORF">DENOEST_3654</name>
</gene>
<evidence type="ECO:0000313" key="2">
    <source>
        <dbReference type="Proteomes" id="UP000515733"/>
    </source>
</evidence>
<reference evidence="1 2" key="1">
    <citation type="submission" date="2020-03" db="EMBL/GenBank/DDBJ databases">
        <authorList>
            <consortium name="Genoscope - CEA"/>
            <person name="William W."/>
        </authorList>
    </citation>
    <scope>NUCLEOTIDE SEQUENCE [LARGE SCALE GENOMIC DNA]</scope>
    <source>
        <strain evidence="2">DSM 16959</strain>
    </source>
</reference>
<dbReference type="InterPro" id="IPR000792">
    <property type="entry name" value="Tscrpt_reg_LuxR_C"/>
</dbReference>
<dbReference type="RefSeq" id="WP_170228099.1">
    <property type="nucleotide sequence ID" value="NZ_LR778301.1"/>
</dbReference>
<dbReference type="Proteomes" id="UP000515733">
    <property type="component" value="Chromosome"/>
</dbReference>
<dbReference type="InterPro" id="IPR016032">
    <property type="entry name" value="Sig_transdc_resp-reg_C-effctor"/>
</dbReference>